<dbReference type="AlphaFoldDB" id="A0A8S2FJF2"/>
<dbReference type="EMBL" id="CAJOBA010054355">
    <property type="protein sequence ID" value="CAF4273920.1"/>
    <property type="molecule type" value="Genomic_DNA"/>
</dbReference>
<evidence type="ECO:0000313" key="3">
    <source>
        <dbReference type="Proteomes" id="UP000677228"/>
    </source>
</evidence>
<evidence type="ECO:0000313" key="2">
    <source>
        <dbReference type="EMBL" id="CAF4273920.1"/>
    </source>
</evidence>
<evidence type="ECO:0000313" key="1">
    <source>
        <dbReference type="EMBL" id="CAF1483790.1"/>
    </source>
</evidence>
<protein>
    <submittedName>
        <fullName evidence="1">Uncharacterized protein</fullName>
    </submittedName>
</protein>
<comment type="caution">
    <text evidence="1">The sequence shown here is derived from an EMBL/GenBank/DDBJ whole genome shotgun (WGS) entry which is preliminary data.</text>
</comment>
<dbReference type="Proteomes" id="UP000677228">
    <property type="component" value="Unassembled WGS sequence"/>
</dbReference>
<reference evidence="1" key="1">
    <citation type="submission" date="2021-02" db="EMBL/GenBank/DDBJ databases">
        <authorList>
            <person name="Nowell W R."/>
        </authorList>
    </citation>
    <scope>NUCLEOTIDE SEQUENCE</scope>
</reference>
<dbReference type="Proteomes" id="UP000682733">
    <property type="component" value="Unassembled WGS sequence"/>
</dbReference>
<proteinExistence type="predicted"/>
<accession>A0A8S2FJF2</accession>
<name>A0A8S2FJF2_9BILA</name>
<dbReference type="EMBL" id="CAJNOK010032421">
    <property type="protein sequence ID" value="CAF1483790.1"/>
    <property type="molecule type" value="Genomic_DNA"/>
</dbReference>
<organism evidence="1 3">
    <name type="scientific">Didymodactylos carnosus</name>
    <dbReference type="NCBI Taxonomy" id="1234261"/>
    <lineage>
        <taxon>Eukaryota</taxon>
        <taxon>Metazoa</taxon>
        <taxon>Spiralia</taxon>
        <taxon>Gnathifera</taxon>
        <taxon>Rotifera</taxon>
        <taxon>Eurotatoria</taxon>
        <taxon>Bdelloidea</taxon>
        <taxon>Philodinida</taxon>
        <taxon>Philodinidae</taxon>
        <taxon>Didymodactylos</taxon>
    </lineage>
</organism>
<sequence length="124" mass="14552">MDSYCIFIYFVFLTLFHNVYTSSFSKKHAGHLKAFGSAGPFLKIDELNEFPSSFIFFNNYLRKSQTVLFRQVLSNDPYLSMWQKDERLKSVDGLHDAPISVETVKKEDRKQNILQMTFSQLTYD</sequence>
<gene>
    <name evidence="1" type="ORF">OVA965_LOCUS36188</name>
    <name evidence="2" type="ORF">TMI583_LOCUS37188</name>
</gene>